<evidence type="ECO:0000256" key="1">
    <source>
        <dbReference type="ARBA" id="ARBA00022737"/>
    </source>
</evidence>
<organism evidence="3 4">
    <name type="scientific">Rhamnusium bicolor</name>
    <dbReference type="NCBI Taxonomy" id="1586634"/>
    <lineage>
        <taxon>Eukaryota</taxon>
        <taxon>Metazoa</taxon>
        <taxon>Ecdysozoa</taxon>
        <taxon>Arthropoda</taxon>
        <taxon>Hexapoda</taxon>
        <taxon>Insecta</taxon>
        <taxon>Pterygota</taxon>
        <taxon>Neoptera</taxon>
        <taxon>Endopterygota</taxon>
        <taxon>Coleoptera</taxon>
        <taxon>Polyphaga</taxon>
        <taxon>Cucujiformia</taxon>
        <taxon>Chrysomeloidea</taxon>
        <taxon>Cerambycidae</taxon>
        <taxon>Lepturinae</taxon>
        <taxon>Rhagiini</taxon>
        <taxon>Rhamnusium</taxon>
    </lineage>
</organism>
<dbReference type="Gene3D" id="2.60.40.10">
    <property type="entry name" value="Immunoglobulins"/>
    <property type="match status" value="1"/>
</dbReference>
<evidence type="ECO:0000259" key="2">
    <source>
        <dbReference type="PROSITE" id="PS50853"/>
    </source>
</evidence>
<dbReference type="SMART" id="SM00060">
    <property type="entry name" value="FN3"/>
    <property type="match status" value="1"/>
</dbReference>
<dbReference type="EMBL" id="JANEYF010004530">
    <property type="protein sequence ID" value="KAJ8930893.1"/>
    <property type="molecule type" value="Genomic_DNA"/>
</dbReference>
<keyword evidence="4" id="KW-1185">Reference proteome</keyword>
<dbReference type="GO" id="GO:0045214">
    <property type="term" value="P:sarcomere organization"/>
    <property type="evidence" value="ECO:0007669"/>
    <property type="project" value="TreeGrafter"/>
</dbReference>
<dbReference type="InterPro" id="IPR003961">
    <property type="entry name" value="FN3_dom"/>
</dbReference>
<keyword evidence="1" id="KW-0677">Repeat</keyword>
<dbReference type="InterPro" id="IPR050964">
    <property type="entry name" value="Striated_Muscle_Regulatory"/>
</dbReference>
<comment type="caution">
    <text evidence="3">The sequence shown here is derived from an EMBL/GenBank/DDBJ whole genome shotgun (WGS) entry which is preliminary data.</text>
</comment>
<dbReference type="GO" id="GO:0031430">
    <property type="term" value="C:M band"/>
    <property type="evidence" value="ECO:0007669"/>
    <property type="project" value="TreeGrafter"/>
</dbReference>
<dbReference type="AlphaFoldDB" id="A0AAV8WW07"/>
<dbReference type="SUPFAM" id="SSF49265">
    <property type="entry name" value="Fibronectin type III"/>
    <property type="match status" value="1"/>
</dbReference>
<dbReference type="Pfam" id="PF00041">
    <property type="entry name" value="fn3"/>
    <property type="match status" value="1"/>
</dbReference>
<dbReference type="FunFam" id="2.60.40.10:FF:000056">
    <property type="entry name" value="twitchin isoform X4"/>
    <property type="match status" value="1"/>
</dbReference>
<dbReference type="Proteomes" id="UP001162156">
    <property type="component" value="Unassembled WGS sequence"/>
</dbReference>
<dbReference type="InterPro" id="IPR036116">
    <property type="entry name" value="FN3_sf"/>
</dbReference>
<dbReference type="PANTHER" id="PTHR13817">
    <property type="entry name" value="TITIN"/>
    <property type="match status" value="1"/>
</dbReference>
<accession>A0AAV8WW07</accession>
<dbReference type="PROSITE" id="PS50853">
    <property type="entry name" value="FN3"/>
    <property type="match status" value="1"/>
</dbReference>
<evidence type="ECO:0000313" key="3">
    <source>
        <dbReference type="EMBL" id="KAJ8930893.1"/>
    </source>
</evidence>
<gene>
    <name evidence="3" type="ORF">NQ314_016314</name>
</gene>
<sequence length="126" mass="14149">MFLKDEPSKPKDVQVVDWDKDHADLTWNKPDSDGGAPITGYVIEFKEKFGKDWKTGIEVPGDQFKGTVPGLKENGQYEFRIRAVNKAGPGEPSDTTKPIIAKCRFVKPFIIGNDLNSIIIKKRTSR</sequence>
<dbReference type="InterPro" id="IPR013783">
    <property type="entry name" value="Ig-like_fold"/>
</dbReference>
<name>A0AAV8WW07_9CUCU</name>
<dbReference type="PRINTS" id="PR00014">
    <property type="entry name" value="FNTYPEIII"/>
</dbReference>
<dbReference type="PANTHER" id="PTHR13817:SF151">
    <property type="entry name" value="TITIN"/>
    <property type="match status" value="1"/>
</dbReference>
<dbReference type="CDD" id="cd00063">
    <property type="entry name" value="FN3"/>
    <property type="match status" value="1"/>
</dbReference>
<feature type="domain" description="Fibronectin type-III" evidence="2">
    <location>
        <begin position="9"/>
        <end position="104"/>
    </location>
</feature>
<reference evidence="3" key="1">
    <citation type="journal article" date="2023" name="Insect Mol. Biol.">
        <title>Genome sequencing provides insights into the evolution of gene families encoding plant cell wall-degrading enzymes in longhorned beetles.</title>
        <authorList>
            <person name="Shin N.R."/>
            <person name="Okamura Y."/>
            <person name="Kirsch R."/>
            <person name="Pauchet Y."/>
        </authorList>
    </citation>
    <scope>NUCLEOTIDE SEQUENCE</scope>
    <source>
        <strain evidence="3">RBIC_L_NR</strain>
    </source>
</reference>
<evidence type="ECO:0000313" key="4">
    <source>
        <dbReference type="Proteomes" id="UP001162156"/>
    </source>
</evidence>
<protein>
    <recommendedName>
        <fullName evidence="2">Fibronectin type-III domain-containing protein</fullName>
    </recommendedName>
</protein>
<proteinExistence type="predicted"/>